<gene>
    <name evidence="1" type="ORF">FMOSSE_LOCUS7245</name>
</gene>
<sequence>MQTLSPYTAKNKFEDTMIRYIRKVLMDLGKEDYADEEEFSAIFPLSWEFRFQFLEVFNLMEYAIRSILEFPNIIKELTKHPATLSEYSIRYCIRC</sequence>
<dbReference type="Proteomes" id="UP000789375">
    <property type="component" value="Unassembled WGS sequence"/>
</dbReference>
<evidence type="ECO:0000313" key="2">
    <source>
        <dbReference type="Proteomes" id="UP000789375"/>
    </source>
</evidence>
<accession>A0A9N9FYQ8</accession>
<dbReference type="AlphaFoldDB" id="A0A9N9FYQ8"/>
<organism evidence="1 2">
    <name type="scientific">Funneliformis mosseae</name>
    <name type="common">Endomycorrhizal fungus</name>
    <name type="synonym">Glomus mosseae</name>
    <dbReference type="NCBI Taxonomy" id="27381"/>
    <lineage>
        <taxon>Eukaryota</taxon>
        <taxon>Fungi</taxon>
        <taxon>Fungi incertae sedis</taxon>
        <taxon>Mucoromycota</taxon>
        <taxon>Glomeromycotina</taxon>
        <taxon>Glomeromycetes</taxon>
        <taxon>Glomerales</taxon>
        <taxon>Glomeraceae</taxon>
        <taxon>Funneliformis</taxon>
    </lineage>
</organism>
<evidence type="ECO:0000313" key="1">
    <source>
        <dbReference type="EMBL" id="CAG8566780.1"/>
    </source>
</evidence>
<reference evidence="1" key="1">
    <citation type="submission" date="2021-06" db="EMBL/GenBank/DDBJ databases">
        <authorList>
            <person name="Kallberg Y."/>
            <person name="Tangrot J."/>
            <person name="Rosling A."/>
        </authorList>
    </citation>
    <scope>NUCLEOTIDE SEQUENCE</scope>
    <source>
        <strain evidence="1">87-6 pot B 2015</strain>
    </source>
</reference>
<protein>
    <submittedName>
        <fullName evidence="1">3127_t:CDS:1</fullName>
    </submittedName>
</protein>
<proteinExistence type="predicted"/>
<dbReference type="EMBL" id="CAJVPP010001653">
    <property type="protein sequence ID" value="CAG8566780.1"/>
    <property type="molecule type" value="Genomic_DNA"/>
</dbReference>
<keyword evidence="2" id="KW-1185">Reference proteome</keyword>
<name>A0A9N9FYQ8_FUNMO</name>
<comment type="caution">
    <text evidence="1">The sequence shown here is derived from an EMBL/GenBank/DDBJ whole genome shotgun (WGS) entry which is preliminary data.</text>
</comment>